<evidence type="ECO:0000256" key="12">
    <source>
        <dbReference type="ARBA" id="ARBA00023180"/>
    </source>
</evidence>
<name>A0A0N4U8C8_DRAME</name>
<evidence type="ECO:0000256" key="10">
    <source>
        <dbReference type="ARBA" id="ARBA00023136"/>
    </source>
</evidence>
<dbReference type="FunFam" id="1.10.287.70:FF:000055">
    <property type="entry name" value="Polycystic kidney disease 2-like 1"/>
    <property type="match status" value="1"/>
</dbReference>
<proteinExistence type="inferred from homology"/>
<evidence type="ECO:0000256" key="4">
    <source>
        <dbReference type="ARBA" id="ARBA00022448"/>
    </source>
</evidence>
<keyword evidence="13" id="KW-0966">Cell projection</keyword>
<evidence type="ECO:0000256" key="15">
    <source>
        <dbReference type="SAM" id="Coils"/>
    </source>
</evidence>
<feature type="coiled-coil region" evidence="15">
    <location>
        <begin position="416"/>
        <end position="443"/>
    </location>
</feature>
<dbReference type="Proteomes" id="UP000038040">
    <property type="component" value="Unplaced"/>
</dbReference>
<comment type="similarity">
    <text evidence="3">Belongs to the polycystin family.</text>
</comment>
<feature type="transmembrane region" description="Helical" evidence="16">
    <location>
        <begin position="97"/>
        <end position="118"/>
    </location>
</feature>
<keyword evidence="12" id="KW-0325">Glycoprotein</keyword>
<evidence type="ECO:0000313" key="19">
    <source>
        <dbReference type="Proteomes" id="UP000038040"/>
    </source>
</evidence>
<dbReference type="AlphaFoldDB" id="A0A0N4U8C8"/>
<evidence type="ECO:0000256" key="14">
    <source>
        <dbReference type="ARBA" id="ARBA00023303"/>
    </source>
</evidence>
<keyword evidence="14" id="KW-0407">Ion channel</keyword>
<dbReference type="Gene3D" id="1.10.287.70">
    <property type="match status" value="1"/>
</dbReference>
<dbReference type="Pfam" id="PF20519">
    <property type="entry name" value="Polycystin_dom"/>
    <property type="match status" value="1"/>
</dbReference>
<evidence type="ECO:0000313" key="20">
    <source>
        <dbReference type="WBParaSite" id="DME_0000329401-mRNA-1"/>
    </source>
</evidence>
<evidence type="ECO:0000259" key="17">
    <source>
        <dbReference type="Pfam" id="PF08016"/>
    </source>
</evidence>
<keyword evidence="10 16" id="KW-0472">Membrane</keyword>
<feature type="transmembrane region" description="Helical" evidence="16">
    <location>
        <begin position="336"/>
        <end position="357"/>
    </location>
</feature>
<evidence type="ECO:0000256" key="11">
    <source>
        <dbReference type="ARBA" id="ARBA00023157"/>
    </source>
</evidence>
<dbReference type="PANTHER" id="PTHR10877">
    <property type="entry name" value="POLYCYSTIN FAMILY MEMBER"/>
    <property type="match status" value="1"/>
</dbReference>
<evidence type="ECO:0000256" key="8">
    <source>
        <dbReference type="ARBA" id="ARBA00023054"/>
    </source>
</evidence>
<feature type="domain" description="Polycystin cation channel PKD1/PKD2" evidence="17">
    <location>
        <begin position="139"/>
        <end position="364"/>
    </location>
</feature>
<protein>
    <submittedName>
        <fullName evidence="20">PKD_channel domain-containing protein</fullName>
    </submittedName>
</protein>
<dbReference type="InterPro" id="IPR046791">
    <property type="entry name" value="Polycystin_dom"/>
</dbReference>
<evidence type="ECO:0000256" key="1">
    <source>
        <dbReference type="ARBA" id="ARBA00004138"/>
    </source>
</evidence>
<dbReference type="GO" id="GO:0050982">
    <property type="term" value="P:detection of mechanical stimulus"/>
    <property type="evidence" value="ECO:0007669"/>
    <property type="project" value="TreeGrafter"/>
</dbReference>
<evidence type="ECO:0000256" key="6">
    <source>
        <dbReference type="ARBA" id="ARBA00022692"/>
    </source>
</evidence>
<dbReference type="WBParaSite" id="DME_0000329401-mRNA-1">
    <property type="protein sequence ID" value="DME_0000329401-mRNA-1"/>
    <property type="gene ID" value="DME_0000329401"/>
</dbReference>
<keyword evidence="7 16" id="KW-1133">Transmembrane helix</keyword>
<dbReference type="GO" id="GO:0005886">
    <property type="term" value="C:plasma membrane"/>
    <property type="evidence" value="ECO:0007669"/>
    <property type="project" value="UniProtKB-SubCell"/>
</dbReference>
<evidence type="ECO:0000259" key="18">
    <source>
        <dbReference type="Pfam" id="PF20519"/>
    </source>
</evidence>
<accession>A0A0N4U8C8</accession>
<organism evidence="19 20">
    <name type="scientific">Dracunculus medinensis</name>
    <name type="common">Guinea worm</name>
    <dbReference type="NCBI Taxonomy" id="318479"/>
    <lineage>
        <taxon>Eukaryota</taxon>
        <taxon>Metazoa</taxon>
        <taxon>Ecdysozoa</taxon>
        <taxon>Nematoda</taxon>
        <taxon>Chromadorea</taxon>
        <taxon>Rhabditida</taxon>
        <taxon>Spirurina</taxon>
        <taxon>Dracunculoidea</taxon>
        <taxon>Dracunculidae</taxon>
        <taxon>Dracunculus</taxon>
    </lineage>
</organism>
<evidence type="ECO:0000256" key="2">
    <source>
        <dbReference type="ARBA" id="ARBA00004651"/>
    </source>
</evidence>
<keyword evidence="5" id="KW-1003">Cell membrane</keyword>
<feature type="domain" description="Polycystin" evidence="18">
    <location>
        <begin position="41"/>
        <end position="137"/>
    </location>
</feature>
<feature type="transmembrane region" description="Helical" evidence="16">
    <location>
        <begin position="274"/>
        <end position="296"/>
    </location>
</feature>
<keyword evidence="8 15" id="KW-0175">Coiled coil</keyword>
<evidence type="ECO:0000256" key="16">
    <source>
        <dbReference type="SAM" id="Phobius"/>
    </source>
</evidence>
<keyword evidence="4" id="KW-0813">Transport</keyword>
<evidence type="ECO:0000256" key="5">
    <source>
        <dbReference type="ARBA" id="ARBA00022475"/>
    </source>
</evidence>
<dbReference type="InterPro" id="IPR051223">
    <property type="entry name" value="Polycystin"/>
</dbReference>
<feature type="transmembrane region" description="Helical" evidence="16">
    <location>
        <begin position="235"/>
        <end position="254"/>
    </location>
</feature>
<sequence length="457" mass="53853">LETSLLNGLYWNNMKIRWSTIYYESRLLGSPRIRMLKVNYHYETEEKSKTAAYWGRFAIYGGGGFVKYLTMDDRDASLRIITELKQNRWIGRGTRAIFIDFILYNANLNLFCIVQLIMELPATGGVFPSSALYSQRLIRYVTNYDYFVFVCEIIFCAFVIYYVIEEILELIRCRLAYFRTFWNCLDLVYLISFTVIYFDIVLFILTKKRLTNIMNQYNEENYINLDELVTAQNNFSYSVGIFLIFAWIKIMKYISFNKTMTQLSATLARSAKDIGGFSIMFFIFFFAYAQFGYLVLGTQMADYSTLFHSAFALFRTILGDFDYDALRKADRFLGPIFFFTYVFFVFFVLLNMFLAIINDSYVEVKSELVKAKNEVEMIDVRSTRKSLKFSSCKIYLGFRQGFTNEEISEAFIKYDIIDRKLELDEMQLVVEELEKKHGITQEQPKETGNFRDINMLV</sequence>
<dbReference type="PANTHER" id="PTHR10877:SF183">
    <property type="entry name" value="AT14535P-RELATED"/>
    <property type="match status" value="1"/>
</dbReference>
<dbReference type="GO" id="GO:0005262">
    <property type="term" value="F:calcium channel activity"/>
    <property type="evidence" value="ECO:0007669"/>
    <property type="project" value="TreeGrafter"/>
</dbReference>
<dbReference type="Pfam" id="PF08016">
    <property type="entry name" value="PKD_channel"/>
    <property type="match status" value="1"/>
</dbReference>
<reference evidence="20" key="1">
    <citation type="submission" date="2017-02" db="UniProtKB">
        <authorList>
            <consortium name="WormBaseParasite"/>
        </authorList>
    </citation>
    <scope>IDENTIFICATION</scope>
</reference>
<evidence type="ECO:0000256" key="13">
    <source>
        <dbReference type="ARBA" id="ARBA00023273"/>
    </source>
</evidence>
<feature type="transmembrane region" description="Helical" evidence="16">
    <location>
        <begin position="184"/>
        <end position="205"/>
    </location>
</feature>
<comment type="subcellular location">
    <subcellularLocation>
        <location evidence="2">Cell membrane</location>
        <topology evidence="2">Multi-pass membrane protein</topology>
    </subcellularLocation>
    <subcellularLocation>
        <location evidence="1">Cell projection</location>
        <location evidence="1">Cilium</location>
    </subcellularLocation>
</comment>
<dbReference type="GO" id="GO:0005929">
    <property type="term" value="C:cilium"/>
    <property type="evidence" value="ECO:0007669"/>
    <property type="project" value="UniProtKB-SubCell"/>
</dbReference>
<evidence type="ECO:0000256" key="9">
    <source>
        <dbReference type="ARBA" id="ARBA00023065"/>
    </source>
</evidence>
<keyword evidence="9" id="KW-0406">Ion transport</keyword>
<keyword evidence="11" id="KW-1015">Disulfide bond</keyword>
<dbReference type="InterPro" id="IPR013122">
    <property type="entry name" value="PKD1_2_channel"/>
</dbReference>
<keyword evidence="6 16" id="KW-0812">Transmembrane</keyword>
<feature type="transmembrane region" description="Helical" evidence="16">
    <location>
        <begin position="146"/>
        <end position="164"/>
    </location>
</feature>
<evidence type="ECO:0000256" key="7">
    <source>
        <dbReference type="ARBA" id="ARBA00022989"/>
    </source>
</evidence>
<evidence type="ECO:0000256" key="3">
    <source>
        <dbReference type="ARBA" id="ARBA00007200"/>
    </source>
</evidence>